<dbReference type="PRINTS" id="PR01346">
    <property type="entry name" value="HELNAPAPROT"/>
</dbReference>
<evidence type="ECO:0000256" key="1">
    <source>
        <dbReference type="ARBA" id="ARBA00009497"/>
    </source>
</evidence>
<dbReference type="PANTHER" id="PTHR42932">
    <property type="entry name" value="GENERAL STRESS PROTEIN 20U"/>
    <property type="match status" value="1"/>
</dbReference>
<evidence type="ECO:0000313" key="4">
    <source>
        <dbReference type="EMBL" id="NIK86795.1"/>
    </source>
</evidence>
<accession>A0A846MU85</accession>
<evidence type="ECO:0000259" key="3">
    <source>
        <dbReference type="Pfam" id="PF00210"/>
    </source>
</evidence>
<dbReference type="EMBL" id="JAASRM010000001">
    <property type="protein sequence ID" value="NIK86795.1"/>
    <property type="molecule type" value="Genomic_DNA"/>
</dbReference>
<dbReference type="Proteomes" id="UP000570514">
    <property type="component" value="Unassembled WGS sequence"/>
</dbReference>
<dbReference type="GO" id="GO:0003677">
    <property type="term" value="F:DNA binding"/>
    <property type="evidence" value="ECO:0007669"/>
    <property type="project" value="UniProtKB-KW"/>
</dbReference>
<dbReference type="InterPro" id="IPR012347">
    <property type="entry name" value="Ferritin-like"/>
</dbReference>
<dbReference type="Gene3D" id="1.20.1260.10">
    <property type="match status" value="1"/>
</dbReference>
<proteinExistence type="inferred from homology"/>
<comment type="caution">
    <text evidence="4">The sequence shown here is derived from an EMBL/GenBank/DDBJ whole genome shotgun (WGS) entry which is preliminary data.</text>
</comment>
<dbReference type="NCBIfam" id="NF006975">
    <property type="entry name" value="PRK09448.1"/>
    <property type="match status" value="1"/>
</dbReference>
<dbReference type="Pfam" id="PF00210">
    <property type="entry name" value="Ferritin"/>
    <property type="match status" value="1"/>
</dbReference>
<dbReference type="InterPro" id="IPR008331">
    <property type="entry name" value="Ferritin_DPS_dom"/>
</dbReference>
<dbReference type="CDD" id="cd01043">
    <property type="entry name" value="DPS"/>
    <property type="match status" value="1"/>
</dbReference>
<dbReference type="InterPro" id="IPR009078">
    <property type="entry name" value="Ferritin-like_SF"/>
</dbReference>
<dbReference type="AlphaFoldDB" id="A0A846MU85"/>
<dbReference type="InterPro" id="IPR002177">
    <property type="entry name" value="DPS_DNA-bd"/>
</dbReference>
<organism evidence="4 5">
    <name type="scientific">Rhizomicrobium palustre</name>
    <dbReference type="NCBI Taxonomy" id="189966"/>
    <lineage>
        <taxon>Bacteria</taxon>
        <taxon>Pseudomonadati</taxon>
        <taxon>Pseudomonadota</taxon>
        <taxon>Alphaproteobacteria</taxon>
        <taxon>Micropepsales</taxon>
        <taxon>Micropepsaceae</taxon>
        <taxon>Rhizomicrobium</taxon>
    </lineage>
</organism>
<protein>
    <submittedName>
        <fullName evidence="4">Starvation-inducible DNA-binding protein</fullName>
    </submittedName>
</protein>
<keyword evidence="5" id="KW-1185">Reference proteome</keyword>
<comment type="similarity">
    <text evidence="1 2">Belongs to the Dps family.</text>
</comment>
<dbReference type="PANTHER" id="PTHR42932:SF3">
    <property type="entry name" value="DNA PROTECTION DURING STARVATION PROTEIN"/>
    <property type="match status" value="1"/>
</dbReference>
<keyword evidence="4" id="KW-0238">DNA-binding</keyword>
<dbReference type="RefSeq" id="WP_208414158.1">
    <property type="nucleotide sequence ID" value="NZ_BAAADC010000001.1"/>
</dbReference>
<reference evidence="4 5" key="1">
    <citation type="submission" date="2020-03" db="EMBL/GenBank/DDBJ databases">
        <title>Genomic Encyclopedia of Type Strains, Phase IV (KMG-IV): sequencing the most valuable type-strain genomes for metagenomic binning, comparative biology and taxonomic classification.</title>
        <authorList>
            <person name="Goeker M."/>
        </authorList>
    </citation>
    <scope>NUCLEOTIDE SEQUENCE [LARGE SCALE GENOMIC DNA]</scope>
    <source>
        <strain evidence="4 5">DSM 19867</strain>
    </source>
</reference>
<feature type="domain" description="Ferritin/DPS" evidence="3">
    <location>
        <begin position="47"/>
        <end position="185"/>
    </location>
</feature>
<sequence>MARIISTPGSESDGFTDQMSVPKAIGNIMIRPTRNTLSENIRTQSVDLLNKHLAAVIDLQSQAKQAHWNVQGPNFIAIHNLFDTVSGEAGNYADLIAERTRGLGGIAEGTIHLAVRRSFLVPYGLDISDEQEHVCGISAALAAFGQSVREASDQSADFGDTSTADLFTEISRGIDHQLWLVESHAEPGYITPHRLSRFRS</sequence>
<dbReference type="GO" id="GO:0008199">
    <property type="term" value="F:ferric iron binding"/>
    <property type="evidence" value="ECO:0007669"/>
    <property type="project" value="InterPro"/>
</dbReference>
<gene>
    <name evidence="4" type="ORF">FHS83_000113</name>
</gene>
<evidence type="ECO:0000313" key="5">
    <source>
        <dbReference type="Proteomes" id="UP000570514"/>
    </source>
</evidence>
<evidence type="ECO:0000256" key="2">
    <source>
        <dbReference type="RuleBase" id="RU003875"/>
    </source>
</evidence>
<name>A0A846MU85_9PROT</name>
<dbReference type="SUPFAM" id="SSF47240">
    <property type="entry name" value="Ferritin-like"/>
    <property type="match status" value="1"/>
</dbReference>